<keyword evidence="3" id="KW-1185">Reference proteome</keyword>
<comment type="caution">
    <text evidence="2">The sequence shown here is derived from an EMBL/GenBank/DDBJ whole genome shotgun (WGS) entry which is preliminary data.</text>
</comment>
<protein>
    <submittedName>
        <fullName evidence="2">Uncharacterized protein</fullName>
    </submittedName>
</protein>
<evidence type="ECO:0000256" key="1">
    <source>
        <dbReference type="SAM" id="MobiDB-lite"/>
    </source>
</evidence>
<dbReference type="AlphaFoldDB" id="A0AAV7VHZ9"/>
<accession>A0AAV7VHZ9</accession>
<feature type="compositionally biased region" description="Basic and acidic residues" evidence="1">
    <location>
        <begin position="33"/>
        <end position="42"/>
    </location>
</feature>
<gene>
    <name evidence="2" type="ORF">NDU88_004773</name>
</gene>
<dbReference type="Proteomes" id="UP001066276">
    <property type="component" value="Chromosome 2_1"/>
</dbReference>
<feature type="region of interest" description="Disordered" evidence="1">
    <location>
        <begin position="153"/>
        <end position="265"/>
    </location>
</feature>
<feature type="region of interest" description="Disordered" evidence="1">
    <location>
        <begin position="1"/>
        <end position="76"/>
    </location>
</feature>
<name>A0AAV7VHZ9_PLEWA</name>
<evidence type="ECO:0000313" key="2">
    <source>
        <dbReference type="EMBL" id="KAJ1200953.1"/>
    </source>
</evidence>
<evidence type="ECO:0000313" key="3">
    <source>
        <dbReference type="Proteomes" id="UP001066276"/>
    </source>
</evidence>
<dbReference type="EMBL" id="JANPWB010000003">
    <property type="protein sequence ID" value="KAJ1200953.1"/>
    <property type="molecule type" value="Genomic_DNA"/>
</dbReference>
<feature type="compositionally biased region" description="Polar residues" evidence="1">
    <location>
        <begin position="252"/>
        <end position="262"/>
    </location>
</feature>
<feature type="compositionally biased region" description="Basic and acidic residues" evidence="1">
    <location>
        <begin position="194"/>
        <end position="208"/>
    </location>
</feature>
<feature type="compositionally biased region" description="Basic residues" evidence="1">
    <location>
        <begin position="181"/>
        <end position="193"/>
    </location>
</feature>
<reference evidence="2" key="1">
    <citation type="journal article" date="2022" name="bioRxiv">
        <title>Sequencing and chromosome-scale assembly of the giantPleurodeles waltlgenome.</title>
        <authorList>
            <person name="Brown T."/>
            <person name="Elewa A."/>
            <person name="Iarovenko S."/>
            <person name="Subramanian E."/>
            <person name="Araus A.J."/>
            <person name="Petzold A."/>
            <person name="Susuki M."/>
            <person name="Suzuki K.-i.T."/>
            <person name="Hayashi T."/>
            <person name="Toyoda A."/>
            <person name="Oliveira C."/>
            <person name="Osipova E."/>
            <person name="Leigh N.D."/>
            <person name="Simon A."/>
            <person name="Yun M.H."/>
        </authorList>
    </citation>
    <scope>NUCLEOTIDE SEQUENCE</scope>
    <source>
        <strain evidence="2">20211129_DDA</strain>
        <tissue evidence="2">Liver</tissue>
    </source>
</reference>
<organism evidence="2 3">
    <name type="scientific">Pleurodeles waltl</name>
    <name type="common">Iberian ribbed newt</name>
    <dbReference type="NCBI Taxonomy" id="8319"/>
    <lineage>
        <taxon>Eukaryota</taxon>
        <taxon>Metazoa</taxon>
        <taxon>Chordata</taxon>
        <taxon>Craniata</taxon>
        <taxon>Vertebrata</taxon>
        <taxon>Euteleostomi</taxon>
        <taxon>Amphibia</taxon>
        <taxon>Batrachia</taxon>
        <taxon>Caudata</taxon>
        <taxon>Salamandroidea</taxon>
        <taxon>Salamandridae</taxon>
        <taxon>Pleurodelinae</taxon>
        <taxon>Pleurodeles</taxon>
    </lineage>
</organism>
<proteinExistence type="predicted"/>
<sequence>MEEKASLEEDERATQDASKGPRKITEKSAPLEGEVRSTRGREEGEDQEVGGPNQGQQEQTPGSRARQPATLQEKHGRVTCVEVARIMHSPGSHMMNADFLSRYPAPERHLLPLYRGTACDGPDWVGPHCSAACAGASPADPEVFRRPTNRDVPRQLQCENGPLNGLASRCRGGRQTEERRTRGRRRRRRRTWRKTRELPKTRAKDLGRSRSSPLHSRTGGGRRPGSRWPRSGTARADSGEQSATARHASGEAWQSQVCGSGQNRDREDGRAIIKAHGLEGTYFNYKDTRVGGHVSQV</sequence>